<dbReference type="InParanoid" id="M1AR05"/>
<accession>M1AR05</accession>
<dbReference type="PANTHER" id="PTHR31170:SF25">
    <property type="entry name" value="BNAA09G04570D PROTEIN"/>
    <property type="match status" value="1"/>
</dbReference>
<dbReference type="Gramene" id="PGSC0003DMT400028361">
    <property type="protein sequence ID" value="PGSC0003DMT400028361"/>
    <property type="gene ID" value="PGSC0003DMG400010927"/>
</dbReference>
<dbReference type="Proteomes" id="UP000011115">
    <property type="component" value="Unassembled WGS sequence"/>
</dbReference>
<keyword evidence="2" id="KW-1185">Reference proteome</keyword>
<dbReference type="EnsemblPlants" id="PGSC0003DMT400028361">
    <property type="protein sequence ID" value="PGSC0003DMT400028361"/>
    <property type="gene ID" value="PGSC0003DMG400010927"/>
</dbReference>
<organism evidence="1 2">
    <name type="scientific">Solanum tuberosum</name>
    <name type="common">Potato</name>
    <dbReference type="NCBI Taxonomy" id="4113"/>
    <lineage>
        <taxon>Eukaryota</taxon>
        <taxon>Viridiplantae</taxon>
        <taxon>Streptophyta</taxon>
        <taxon>Embryophyta</taxon>
        <taxon>Tracheophyta</taxon>
        <taxon>Spermatophyta</taxon>
        <taxon>Magnoliopsida</taxon>
        <taxon>eudicotyledons</taxon>
        <taxon>Gunneridae</taxon>
        <taxon>Pentapetalae</taxon>
        <taxon>asterids</taxon>
        <taxon>lamiids</taxon>
        <taxon>Solanales</taxon>
        <taxon>Solanaceae</taxon>
        <taxon>Solanoideae</taxon>
        <taxon>Solaneae</taxon>
        <taxon>Solanum</taxon>
    </lineage>
</organism>
<proteinExistence type="predicted"/>
<dbReference type="InterPro" id="IPR004158">
    <property type="entry name" value="DUF247_pln"/>
</dbReference>
<dbReference type="Pfam" id="PF03140">
    <property type="entry name" value="DUF247"/>
    <property type="match status" value="1"/>
</dbReference>
<sequence>MELYIAYKQHTYDVLPKHFNDFVVFMDYLIDSDKDVNVLRGKGIISNQLGEDNEVANIINKIGQGVNISSDFYYKEERREVCRRSRILFRAHKLFVCL</sequence>
<reference evidence="1" key="2">
    <citation type="submission" date="2015-06" db="UniProtKB">
        <authorList>
            <consortium name="EnsemblPlants"/>
        </authorList>
    </citation>
    <scope>IDENTIFICATION</scope>
    <source>
        <strain evidence="1">DM1-3 516 R44</strain>
    </source>
</reference>
<evidence type="ECO:0000313" key="1">
    <source>
        <dbReference type="EnsemblPlants" id="PGSC0003DMT400028361"/>
    </source>
</evidence>
<dbReference type="HOGENOM" id="CLU_2337667_0_0_1"/>
<protein>
    <submittedName>
        <fullName evidence="1">Uncharacterized protein</fullName>
    </submittedName>
</protein>
<name>M1AR05_SOLTU</name>
<evidence type="ECO:0000313" key="2">
    <source>
        <dbReference type="Proteomes" id="UP000011115"/>
    </source>
</evidence>
<reference evidence="2" key="1">
    <citation type="journal article" date="2011" name="Nature">
        <title>Genome sequence and analysis of the tuber crop potato.</title>
        <authorList>
            <consortium name="The Potato Genome Sequencing Consortium"/>
        </authorList>
    </citation>
    <scope>NUCLEOTIDE SEQUENCE [LARGE SCALE GENOMIC DNA]</scope>
    <source>
        <strain evidence="2">cv. DM1-3 516 R44</strain>
    </source>
</reference>
<dbReference type="PaxDb" id="4113-PGSC0003DMT400028361"/>
<dbReference type="AlphaFoldDB" id="M1AR05"/>
<dbReference type="PANTHER" id="PTHR31170">
    <property type="entry name" value="BNAC04G53230D PROTEIN"/>
    <property type="match status" value="1"/>
</dbReference>